<evidence type="ECO:0000259" key="4">
    <source>
        <dbReference type="PROSITE" id="PS50995"/>
    </source>
</evidence>
<gene>
    <name evidence="5" type="ORF">A8C56_17645</name>
</gene>
<dbReference type="InterPro" id="IPR023187">
    <property type="entry name" value="Tscrpt_reg_MarR-type_CS"/>
</dbReference>
<dbReference type="RefSeq" id="WP_067758994.1">
    <property type="nucleotide sequence ID" value="NZ_CP015772.1"/>
</dbReference>
<name>A0A1A9I4K0_9BACT</name>
<dbReference type="SUPFAM" id="SSF46785">
    <property type="entry name" value="Winged helix' DNA-binding domain"/>
    <property type="match status" value="1"/>
</dbReference>
<evidence type="ECO:0000256" key="3">
    <source>
        <dbReference type="ARBA" id="ARBA00023163"/>
    </source>
</evidence>
<reference evidence="5 6" key="1">
    <citation type="submission" date="2016-05" db="EMBL/GenBank/DDBJ databases">
        <title>Niabella ginsenosidivorans BS26 whole genome sequencing.</title>
        <authorList>
            <person name="Im W.T."/>
            <person name="Siddiqi M.Z."/>
        </authorList>
    </citation>
    <scope>NUCLEOTIDE SEQUENCE [LARGE SCALE GENOMIC DNA]</scope>
    <source>
        <strain evidence="5 6">BS26</strain>
    </source>
</reference>
<evidence type="ECO:0000313" key="6">
    <source>
        <dbReference type="Proteomes" id="UP000077667"/>
    </source>
</evidence>
<dbReference type="Pfam" id="PF01047">
    <property type="entry name" value="MarR"/>
    <property type="match status" value="1"/>
</dbReference>
<keyword evidence="2" id="KW-0238">DNA-binding</keyword>
<dbReference type="Gene3D" id="1.10.10.10">
    <property type="entry name" value="Winged helix-like DNA-binding domain superfamily/Winged helix DNA-binding domain"/>
    <property type="match status" value="1"/>
</dbReference>
<dbReference type="InterPro" id="IPR036388">
    <property type="entry name" value="WH-like_DNA-bd_sf"/>
</dbReference>
<dbReference type="PRINTS" id="PR00598">
    <property type="entry name" value="HTHMARR"/>
</dbReference>
<keyword evidence="3" id="KW-0804">Transcription</keyword>
<dbReference type="InterPro" id="IPR036390">
    <property type="entry name" value="WH_DNA-bd_sf"/>
</dbReference>
<dbReference type="PANTHER" id="PTHR42756">
    <property type="entry name" value="TRANSCRIPTIONAL REGULATOR, MARR"/>
    <property type="match status" value="1"/>
</dbReference>
<dbReference type="PROSITE" id="PS01117">
    <property type="entry name" value="HTH_MARR_1"/>
    <property type="match status" value="1"/>
</dbReference>
<organism evidence="5 6">
    <name type="scientific">Niabella ginsenosidivorans</name>
    <dbReference type="NCBI Taxonomy" id="1176587"/>
    <lineage>
        <taxon>Bacteria</taxon>
        <taxon>Pseudomonadati</taxon>
        <taxon>Bacteroidota</taxon>
        <taxon>Chitinophagia</taxon>
        <taxon>Chitinophagales</taxon>
        <taxon>Chitinophagaceae</taxon>
        <taxon>Niabella</taxon>
    </lineage>
</organism>
<dbReference type="InterPro" id="IPR000835">
    <property type="entry name" value="HTH_MarR-typ"/>
</dbReference>
<evidence type="ECO:0000256" key="1">
    <source>
        <dbReference type="ARBA" id="ARBA00023015"/>
    </source>
</evidence>
<dbReference type="KEGG" id="nia:A8C56_17645"/>
<dbReference type="GO" id="GO:0003677">
    <property type="term" value="F:DNA binding"/>
    <property type="evidence" value="ECO:0007669"/>
    <property type="project" value="UniProtKB-KW"/>
</dbReference>
<dbReference type="OrthoDB" id="996843at2"/>
<keyword evidence="1" id="KW-0805">Transcription regulation</keyword>
<protein>
    <recommendedName>
        <fullName evidence="4">HTH marR-type domain-containing protein</fullName>
    </recommendedName>
</protein>
<dbReference type="STRING" id="1176587.A8C56_17645"/>
<evidence type="ECO:0000256" key="2">
    <source>
        <dbReference type="ARBA" id="ARBA00023125"/>
    </source>
</evidence>
<dbReference type="SMART" id="SM00347">
    <property type="entry name" value="HTH_MARR"/>
    <property type="match status" value="1"/>
</dbReference>
<evidence type="ECO:0000313" key="5">
    <source>
        <dbReference type="EMBL" id="ANH82556.1"/>
    </source>
</evidence>
<dbReference type="Proteomes" id="UP000077667">
    <property type="component" value="Chromosome"/>
</dbReference>
<dbReference type="PROSITE" id="PS50995">
    <property type="entry name" value="HTH_MARR_2"/>
    <property type="match status" value="1"/>
</dbReference>
<dbReference type="EMBL" id="CP015772">
    <property type="protein sequence ID" value="ANH82556.1"/>
    <property type="molecule type" value="Genomic_DNA"/>
</dbReference>
<accession>A0A1A9I4K0</accession>
<dbReference type="GO" id="GO:0003700">
    <property type="term" value="F:DNA-binding transcription factor activity"/>
    <property type="evidence" value="ECO:0007669"/>
    <property type="project" value="InterPro"/>
</dbReference>
<proteinExistence type="predicted"/>
<feature type="domain" description="HTH marR-type" evidence="4">
    <location>
        <begin position="7"/>
        <end position="145"/>
    </location>
</feature>
<keyword evidence="6" id="KW-1185">Reference proteome</keyword>
<dbReference type="AlphaFoldDB" id="A0A1A9I4K0"/>
<dbReference type="PANTHER" id="PTHR42756:SF1">
    <property type="entry name" value="TRANSCRIPTIONAL REPRESSOR OF EMRAB OPERON"/>
    <property type="match status" value="1"/>
</dbReference>
<sequence>MKESEILNNLSRAISRKIGKLNSVIRTKLTAEFNAQGLDLTAEMYSVLRCLWEKNGVNQQELAEMSYKEKANLTKLIDHLERRGLVYREMNQADKRNKLIFLTPRANAIKGKVLRIAQKSVLVPESNIPEQKLRIAREVLDTLLEQY</sequence>